<sequence length="93" mass="10270">MDTQMPPADNPLDEIRRNDLEYEALMALYGFSVGCVPFLQIDELKYVICLSIWPSDTVWTQVTLVPFATVNLGTTMSRTDCPGSAIVTNAIIA</sequence>
<proteinExistence type="predicted"/>
<dbReference type="AlphaFoldDB" id="A0AAV6TXP1"/>
<keyword evidence="2" id="KW-1185">Reference proteome</keyword>
<name>A0AAV6TXP1_9ARAC</name>
<reference evidence="1 2" key="1">
    <citation type="journal article" date="2022" name="Nat. Ecol. Evol.">
        <title>A masculinizing supergene underlies an exaggerated male reproductive morph in a spider.</title>
        <authorList>
            <person name="Hendrickx F."/>
            <person name="De Corte Z."/>
            <person name="Sonet G."/>
            <person name="Van Belleghem S.M."/>
            <person name="Kostlbacher S."/>
            <person name="Vangestel C."/>
        </authorList>
    </citation>
    <scope>NUCLEOTIDE SEQUENCE [LARGE SCALE GENOMIC DNA]</scope>
    <source>
        <strain evidence="1">W744_W776</strain>
    </source>
</reference>
<evidence type="ECO:0000313" key="2">
    <source>
        <dbReference type="Proteomes" id="UP000827092"/>
    </source>
</evidence>
<dbReference type="EMBL" id="JAFNEN010000918">
    <property type="protein sequence ID" value="KAG8176094.1"/>
    <property type="molecule type" value="Genomic_DNA"/>
</dbReference>
<protein>
    <submittedName>
        <fullName evidence="1">Uncharacterized protein</fullName>
    </submittedName>
</protein>
<dbReference type="Proteomes" id="UP000827092">
    <property type="component" value="Unassembled WGS sequence"/>
</dbReference>
<comment type="caution">
    <text evidence="1">The sequence shown here is derived from an EMBL/GenBank/DDBJ whole genome shotgun (WGS) entry which is preliminary data.</text>
</comment>
<accession>A0AAV6TXP1</accession>
<evidence type="ECO:0000313" key="1">
    <source>
        <dbReference type="EMBL" id="KAG8176094.1"/>
    </source>
</evidence>
<gene>
    <name evidence="1" type="ORF">JTE90_025552</name>
</gene>
<organism evidence="1 2">
    <name type="scientific">Oedothorax gibbosus</name>
    <dbReference type="NCBI Taxonomy" id="931172"/>
    <lineage>
        <taxon>Eukaryota</taxon>
        <taxon>Metazoa</taxon>
        <taxon>Ecdysozoa</taxon>
        <taxon>Arthropoda</taxon>
        <taxon>Chelicerata</taxon>
        <taxon>Arachnida</taxon>
        <taxon>Araneae</taxon>
        <taxon>Araneomorphae</taxon>
        <taxon>Entelegynae</taxon>
        <taxon>Araneoidea</taxon>
        <taxon>Linyphiidae</taxon>
        <taxon>Erigoninae</taxon>
        <taxon>Oedothorax</taxon>
    </lineage>
</organism>